<accession>A0A1M7TDM5</accession>
<dbReference type="GO" id="GO:0055085">
    <property type="term" value="P:transmembrane transport"/>
    <property type="evidence" value="ECO:0007669"/>
    <property type="project" value="InterPro"/>
</dbReference>
<feature type="domain" description="STAS" evidence="8">
    <location>
        <begin position="578"/>
        <end position="692"/>
    </location>
</feature>
<evidence type="ECO:0000256" key="4">
    <source>
        <dbReference type="ARBA" id="ARBA00023136"/>
    </source>
</evidence>
<dbReference type="EMBL" id="FRDI01000010">
    <property type="protein sequence ID" value="SHN68777.1"/>
    <property type="molecule type" value="Genomic_DNA"/>
</dbReference>
<dbReference type="PANTHER" id="PTHR11814">
    <property type="entry name" value="SULFATE TRANSPORTER"/>
    <property type="match status" value="1"/>
</dbReference>
<evidence type="ECO:0000256" key="6">
    <source>
        <dbReference type="SAM" id="Phobius"/>
    </source>
</evidence>
<dbReference type="Gene3D" id="3.30.750.24">
    <property type="entry name" value="STAS domain"/>
    <property type="match status" value="1"/>
</dbReference>
<dbReference type="InterPro" id="IPR036513">
    <property type="entry name" value="STAS_dom_sf"/>
</dbReference>
<comment type="subcellular location">
    <subcellularLocation>
        <location evidence="1">Membrane</location>
        <topology evidence="1">Multi-pass membrane protein</topology>
    </subcellularLocation>
</comment>
<organism evidence="9 10">
    <name type="scientific">Desulfovibrio litoralis DSM 11393</name>
    <dbReference type="NCBI Taxonomy" id="1121455"/>
    <lineage>
        <taxon>Bacteria</taxon>
        <taxon>Pseudomonadati</taxon>
        <taxon>Thermodesulfobacteriota</taxon>
        <taxon>Desulfovibrionia</taxon>
        <taxon>Desulfovibrionales</taxon>
        <taxon>Desulfovibrionaceae</taxon>
        <taxon>Desulfovibrio</taxon>
    </lineage>
</organism>
<feature type="coiled-coil region" evidence="5">
    <location>
        <begin position="255"/>
        <end position="305"/>
    </location>
</feature>
<sequence>MQLINKKGFPFTPFLPWLKTYNMRLFKADFIAGLSLSLLMAPQAMANAQLAGLPAYHGLYASILPGFIGALFGSSRQLVTMPVAVISLLSAAAISPLATLGTSGFITYITLLTFLVGIIQLSLGLLRLGILVNFLSYPVLEGFTNAAAVLIGFSQVGKLLGIQVEPATRQMETLLKTLHVALSYVHIPTVTIAVSTLAILYFSKKFVRFLPDVLVAVIITSLFSWAFAYEKKEVVAIEQIKSEQAHALINSLTTIHIATEKLNVAKEKLQENLNKQPNTLDESAKNELLYELSKVKTELERYKNDATLKKDALRLMHFRELAEKENTSFYPKDQLPPNADYGWRVWQIRVNAINFNEPDKIPFDGGGEVIGYIPSGLPPLVLPSFDLNMILQLFSSACIIAFISFANSISMAKTMANKRGYTIDSNQELVGQGLANIAGGLSLAPPCSGSYSASAANFLGGAYTSVSTMTASLCILLMLFVLTPFLYYLPVAALSMVIFISVVKSVNIEAVLKIWTARWYDGVISILTFVSTLYFAPHLEMGILIGVVLTISISFYRTMHPKIIRLSCGPDLVARDAEYHQLAECEHILALYFQQDLIYSNASVLEEKILERMDAMPKLKHLHLQCNGMNDIDASGAETLLNIITMLHKSNISVSLSGLTGEVADVVSRTGLLAKIGPGNIFRGLKDAICTVHRRLHPNGIYCKSCPWNGYCNIPAKQCTSVCGLDT</sequence>
<keyword evidence="10" id="KW-1185">Reference proteome</keyword>
<proteinExistence type="predicted"/>
<dbReference type="InterPro" id="IPR001902">
    <property type="entry name" value="SLC26A/SulP_fam"/>
</dbReference>
<dbReference type="SUPFAM" id="SSF52091">
    <property type="entry name" value="SpoIIaa-like"/>
    <property type="match status" value="1"/>
</dbReference>
<protein>
    <submittedName>
        <fullName evidence="9">STAS domain-containing protein</fullName>
    </submittedName>
</protein>
<dbReference type="InterPro" id="IPR002645">
    <property type="entry name" value="STAS_dom"/>
</dbReference>
<evidence type="ECO:0000256" key="7">
    <source>
        <dbReference type="SAM" id="SignalP"/>
    </source>
</evidence>
<name>A0A1M7TDM5_9BACT</name>
<evidence type="ECO:0000256" key="1">
    <source>
        <dbReference type="ARBA" id="ARBA00004141"/>
    </source>
</evidence>
<feature type="transmembrane region" description="Helical" evidence="6">
    <location>
        <begin position="181"/>
        <end position="202"/>
    </location>
</feature>
<evidence type="ECO:0000256" key="5">
    <source>
        <dbReference type="SAM" id="Coils"/>
    </source>
</evidence>
<keyword evidence="7" id="KW-0732">Signal</keyword>
<feature type="chain" id="PRO_5012478210" evidence="7">
    <location>
        <begin position="47"/>
        <end position="727"/>
    </location>
</feature>
<evidence type="ECO:0000256" key="3">
    <source>
        <dbReference type="ARBA" id="ARBA00022989"/>
    </source>
</evidence>
<dbReference type="GO" id="GO:0016020">
    <property type="term" value="C:membrane"/>
    <property type="evidence" value="ECO:0007669"/>
    <property type="project" value="UniProtKB-SubCell"/>
</dbReference>
<reference evidence="9 10" key="1">
    <citation type="submission" date="2016-12" db="EMBL/GenBank/DDBJ databases">
        <authorList>
            <person name="Song W.-J."/>
            <person name="Kurnit D.M."/>
        </authorList>
    </citation>
    <scope>NUCLEOTIDE SEQUENCE [LARGE SCALE GENOMIC DNA]</scope>
    <source>
        <strain evidence="9 10">DSM 11393</strain>
    </source>
</reference>
<keyword evidence="3 6" id="KW-1133">Transmembrane helix</keyword>
<dbReference type="Pfam" id="PF00916">
    <property type="entry name" value="Sulfate_transp"/>
    <property type="match status" value="2"/>
</dbReference>
<feature type="transmembrane region" description="Helical" evidence="6">
    <location>
        <begin position="142"/>
        <end position="161"/>
    </location>
</feature>
<keyword evidence="4 6" id="KW-0472">Membrane</keyword>
<dbReference type="Proteomes" id="UP000186469">
    <property type="component" value="Unassembled WGS sequence"/>
</dbReference>
<feature type="transmembrane region" description="Helical" evidence="6">
    <location>
        <begin position="56"/>
        <end position="72"/>
    </location>
</feature>
<keyword evidence="5" id="KW-0175">Coiled coil</keyword>
<feature type="transmembrane region" description="Helical" evidence="6">
    <location>
        <begin position="487"/>
        <end position="507"/>
    </location>
</feature>
<keyword evidence="2 6" id="KW-0812">Transmembrane</keyword>
<dbReference type="RefSeq" id="WP_072697575.1">
    <property type="nucleotide sequence ID" value="NZ_FRDI01000010.1"/>
</dbReference>
<evidence type="ECO:0000313" key="9">
    <source>
        <dbReference type="EMBL" id="SHN68777.1"/>
    </source>
</evidence>
<dbReference type="OrthoDB" id="9769739at2"/>
<evidence type="ECO:0000313" key="10">
    <source>
        <dbReference type="Proteomes" id="UP000186469"/>
    </source>
</evidence>
<dbReference type="InterPro" id="IPR011547">
    <property type="entry name" value="SLC26A/SulP_dom"/>
</dbReference>
<feature type="transmembrane region" description="Helical" evidence="6">
    <location>
        <begin position="389"/>
        <end position="409"/>
    </location>
</feature>
<dbReference type="STRING" id="1121455.SAMN02745728_01889"/>
<dbReference type="Pfam" id="PF01740">
    <property type="entry name" value="STAS"/>
    <property type="match status" value="1"/>
</dbReference>
<evidence type="ECO:0000259" key="8">
    <source>
        <dbReference type="PROSITE" id="PS50801"/>
    </source>
</evidence>
<dbReference type="CDD" id="cd07042">
    <property type="entry name" value="STAS_SulP_like_sulfate_transporter"/>
    <property type="match status" value="1"/>
</dbReference>
<feature type="signal peptide" evidence="7">
    <location>
        <begin position="1"/>
        <end position="46"/>
    </location>
</feature>
<gene>
    <name evidence="9" type="ORF">SAMN02745728_01889</name>
</gene>
<feature type="transmembrane region" description="Helical" evidence="6">
    <location>
        <begin position="79"/>
        <end position="99"/>
    </location>
</feature>
<feature type="transmembrane region" description="Helical" evidence="6">
    <location>
        <begin position="458"/>
        <end position="481"/>
    </location>
</feature>
<evidence type="ECO:0000256" key="2">
    <source>
        <dbReference type="ARBA" id="ARBA00022692"/>
    </source>
</evidence>
<dbReference type="PROSITE" id="PS50801">
    <property type="entry name" value="STAS"/>
    <property type="match status" value="1"/>
</dbReference>
<dbReference type="AlphaFoldDB" id="A0A1M7TDM5"/>
<feature type="transmembrane region" description="Helical" evidence="6">
    <location>
        <begin position="209"/>
        <end position="228"/>
    </location>
</feature>
<feature type="transmembrane region" description="Helical" evidence="6">
    <location>
        <begin position="105"/>
        <end position="130"/>
    </location>
</feature>